<keyword evidence="5" id="KW-0285">Flavoprotein</keyword>
<dbReference type="InterPro" id="IPR008254">
    <property type="entry name" value="Flavodoxin/NO_synth"/>
</dbReference>
<keyword evidence="4" id="KW-0813">Transport</keyword>
<gene>
    <name evidence="9" type="ORF">CNR29_02590</name>
</gene>
<evidence type="ECO:0000256" key="2">
    <source>
        <dbReference type="ARBA" id="ARBA00003297"/>
    </source>
</evidence>
<dbReference type="GO" id="GO:0016651">
    <property type="term" value="F:oxidoreductase activity, acting on NAD(P)H"/>
    <property type="evidence" value="ECO:0007669"/>
    <property type="project" value="UniProtKB-ARBA"/>
</dbReference>
<organism evidence="9 10">
    <name type="scientific">Levilactobacillus brevis</name>
    <name type="common">Lactobacillus brevis</name>
    <dbReference type="NCBI Taxonomy" id="1580"/>
    <lineage>
        <taxon>Bacteria</taxon>
        <taxon>Bacillati</taxon>
        <taxon>Bacillota</taxon>
        <taxon>Bacilli</taxon>
        <taxon>Lactobacillales</taxon>
        <taxon>Lactobacillaceae</taxon>
        <taxon>Levilactobacillus</taxon>
    </lineage>
</organism>
<evidence type="ECO:0000256" key="6">
    <source>
        <dbReference type="ARBA" id="ARBA00022643"/>
    </source>
</evidence>
<evidence type="ECO:0000256" key="3">
    <source>
        <dbReference type="ARBA" id="ARBA00005267"/>
    </source>
</evidence>
<dbReference type="InterPro" id="IPR029039">
    <property type="entry name" value="Flavoprotein-like_sf"/>
</dbReference>
<dbReference type="EMBL" id="NVYO01000001">
    <property type="protein sequence ID" value="PBQ22964.1"/>
    <property type="molecule type" value="Genomic_DNA"/>
</dbReference>
<dbReference type="NCBIfam" id="NF005587">
    <property type="entry name" value="PRK07308.1"/>
    <property type="match status" value="1"/>
</dbReference>
<dbReference type="GO" id="GO:0010181">
    <property type="term" value="F:FMN binding"/>
    <property type="evidence" value="ECO:0007669"/>
    <property type="project" value="InterPro"/>
</dbReference>
<comment type="cofactor">
    <cofactor evidence="1">
        <name>FMN</name>
        <dbReference type="ChEBI" id="CHEBI:58210"/>
    </cofactor>
</comment>
<evidence type="ECO:0000256" key="5">
    <source>
        <dbReference type="ARBA" id="ARBA00022630"/>
    </source>
</evidence>
<evidence type="ECO:0000313" key="9">
    <source>
        <dbReference type="EMBL" id="PBQ22964.1"/>
    </source>
</evidence>
<accession>A0A2A3TV27</accession>
<protein>
    <submittedName>
        <fullName evidence="9">Flavodoxin</fullName>
    </submittedName>
</protein>
<evidence type="ECO:0000313" key="10">
    <source>
        <dbReference type="Proteomes" id="UP000217918"/>
    </source>
</evidence>
<dbReference type="SUPFAM" id="SSF52218">
    <property type="entry name" value="Flavoproteins"/>
    <property type="match status" value="1"/>
</dbReference>
<evidence type="ECO:0000256" key="7">
    <source>
        <dbReference type="ARBA" id="ARBA00022982"/>
    </source>
</evidence>
<evidence type="ECO:0000256" key="4">
    <source>
        <dbReference type="ARBA" id="ARBA00022448"/>
    </source>
</evidence>
<keyword evidence="7" id="KW-0249">Electron transport</keyword>
<reference evidence="9 10" key="1">
    <citation type="submission" date="2017-09" db="EMBL/GenBank/DDBJ databases">
        <title>Genome sequence of Lactobacillus brevis D7.</title>
        <authorList>
            <person name="Kwon M.-S."/>
            <person name="Lim S.K."/>
            <person name="Choi H.-J."/>
        </authorList>
    </citation>
    <scope>NUCLEOTIDE SEQUENCE [LARGE SCALE GENOMIC DNA]</scope>
    <source>
        <strain evidence="9 10">D7</strain>
    </source>
</reference>
<dbReference type="PROSITE" id="PS50902">
    <property type="entry name" value="FLAVODOXIN_LIKE"/>
    <property type="match status" value="1"/>
</dbReference>
<comment type="caution">
    <text evidence="9">The sequence shown here is derived from an EMBL/GenBank/DDBJ whole genome shotgun (WGS) entry which is preliminary data.</text>
</comment>
<evidence type="ECO:0000256" key="1">
    <source>
        <dbReference type="ARBA" id="ARBA00001917"/>
    </source>
</evidence>
<dbReference type="InterPro" id="IPR050619">
    <property type="entry name" value="Flavodoxin"/>
</dbReference>
<sequence length="148" mass="16366">MLTAQVVYATITGNNEEVADIVAASLEKLQIQVQETEISQTDAADLKLADILVVCAYTYDEGKMPEEGMDFYEDLQTLDLSGKVYGVAGSGDKFYGEFYNTTVDHFDAAFQKTGAKRGTENVKIDLEPYEEDVEKLNQFAKNLVTVAK</sequence>
<dbReference type="Gene3D" id="3.40.50.360">
    <property type="match status" value="1"/>
</dbReference>
<feature type="domain" description="Flavodoxin-like" evidence="8">
    <location>
        <begin position="4"/>
        <end position="144"/>
    </location>
</feature>
<dbReference type="Proteomes" id="UP000217918">
    <property type="component" value="Unassembled WGS sequence"/>
</dbReference>
<dbReference type="RefSeq" id="WP_096109687.1">
    <property type="nucleotide sequence ID" value="NZ_NVYO01000001.1"/>
</dbReference>
<comment type="similarity">
    <text evidence="3">Belongs to the flavodoxin family.</text>
</comment>
<dbReference type="AlphaFoldDB" id="A0A2A3TV27"/>
<dbReference type="Pfam" id="PF00258">
    <property type="entry name" value="Flavodoxin_1"/>
    <property type="match status" value="1"/>
</dbReference>
<keyword evidence="6" id="KW-0288">FMN</keyword>
<dbReference type="PANTHER" id="PTHR42809:SF1">
    <property type="entry name" value="FLAVODOXIN 1"/>
    <property type="match status" value="1"/>
</dbReference>
<dbReference type="PANTHER" id="PTHR42809">
    <property type="entry name" value="FLAVODOXIN 2"/>
    <property type="match status" value="1"/>
</dbReference>
<evidence type="ECO:0000259" key="8">
    <source>
        <dbReference type="PROSITE" id="PS50902"/>
    </source>
</evidence>
<name>A0A2A3TV27_LEVBR</name>
<comment type="function">
    <text evidence="2">Low-potential electron donor to a number of redox enzymes.</text>
</comment>
<proteinExistence type="inferred from homology"/>